<comment type="caution">
    <text evidence="8">Lacks conserved residue(s) required for the propagation of feature annotation.</text>
</comment>
<dbReference type="GO" id="GO:0005524">
    <property type="term" value="F:ATP binding"/>
    <property type="evidence" value="ECO:0007669"/>
    <property type="project" value="UniProtKB-UniRule"/>
</dbReference>
<keyword evidence="2 8" id="KW-0808">Transferase</keyword>
<evidence type="ECO:0000256" key="1">
    <source>
        <dbReference type="ARBA" id="ARBA00009427"/>
    </source>
</evidence>
<sequence>MNAPLQIAIDGPVASGKGDIAARLAIQLNLLYIYTGAMYRALALACIRQGISCKDENQVMEILKKITIQFVPPPEGSRYFYTILLNGEDITERITKQDTAQGASDVGILPLVRQWMVQRQKEMSQGKRVVMEGRDIGLRVLPNAQLKIFLTASVEERAQRRFGQWQEKGIHKTFEETLADTKLRDLQDTTRSTDPLHKLTDAWELDTTQMDQEEVVTAIIEELKRRKLI</sequence>
<comment type="similarity">
    <text evidence="1 8">Belongs to the cytidylate kinase family. Type 1 subfamily.</text>
</comment>
<dbReference type="EMBL" id="MFIZ01000012">
    <property type="protein sequence ID" value="OGG11854.1"/>
    <property type="molecule type" value="Genomic_DNA"/>
</dbReference>
<evidence type="ECO:0000256" key="4">
    <source>
        <dbReference type="ARBA" id="ARBA00022777"/>
    </source>
</evidence>
<dbReference type="InterPro" id="IPR003136">
    <property type="entry name" value="Cytidylate_kin"/>
</dbReference>
<accession>A0A1F5ZHP9</accession>
<reference evidence="10 11" key="1">
    <citation type="journal article" date="2016" name="Nat. Commun.">
        <title>Thousands of microbial genomes shed light on interconnected biogeochemical processes in an aquifer system.</title>
        <authorList>
            <person name="Anantharaman K."/>
            <person name="Brown C.T."/>
            <person name="Hug L.A."/>
            <person name="Sharon I."/>
            <person name="Castelle C.J."/>
            <person name="Probst A.J."/>
            <person name="Thomas B.C."/>
            <person name="Singh A."/>
            <person name="Wilkins M.J."/>
            <person name="Karaoz U."/>
            <person name="Brodie E.L."/>
            <person name="Williams K.H."/>
            <person name="Hubbard S.S."/>
            <person name="Banfield J.F."/>
        </authorList>
    </citation>
    <scope>NUCLEOTIDE SEQUENCE [LARGE SCALE GENOMIC DNA]</scope>
</reference>
<dbReference type="GO" id="GO:0036431">
    <property type="term" value="F:dCMP kinase activity"/>
    <property type="evidence" value="ECO:0007669"/>
    <property type="project" value="InterPro"/>
</dbReference>
<dbReference type="STRING" id="1798370.A2Z00_00150"/>
<gene>
    <name evidence="8" type="primary">cmk</name>
    <name evidence="10" type="ORF">A2Z00_00150</name>
</gene>
<comment type="catalytic activity">
    <reaction evidence="6 8">
        <text>dCMP + ATP = dCDP + ADP</text>
        <dbReference type="Rhea" id="RHEA:25094"/>
        <dbReference type="ChEBI" id="CHEBI:30616"/>
        <dbReference type="ChEBI" id="CHEBI:57566"/>
        <dbReference type="ChEBI" id="CHEBI:58593"/>
        <dbReference type="ChEBI" id="CHEBI:456216"/>
        <dbReference type="EC" id="2.7.4.25"/>
    </reaction>
</comment>
<comment type="caution">
    <text evidence="10">The sequence shown here is derived from an EMBL/GenBank/DDBJ whole genome shotgun (WGS) entry which is preliminary data.</text>
</comment>
<dbReference type="GO" id="GO:0006220">
    <property type="term" value="P:pyrimidine nucleotide metabolic process"/>
    <property type="evidence" value="ECO:0007669"/>
    <property type="project" value="UniProtKB-UniRule"/>
</dbReference>
<dbReference type="HAMAP" id="MF_00238">
    <property type="entry name" value="Cytidyl_kinase_type1"/>
    <property type="match status" value="1"/>
</dbReference>
<dbReference type="InterPro" id="IPR027417">
    <property type="entry name" value="P-loop_NTPase"/>
</dbReference>
<keyword evidence="3 8" id="KW-0547">Nucleotide-binding</keyword>
<feature type="domain" description="Cytidylate kinase" evidence="9">
    <location>
        <begin position="7"/>
        <end position="224"/>
    </location>
</feature>
<dbReference type="Pfam" id="PF02224">
    <property type="entry name" value="Cytidylate_kin"/>
    <property type="match status" value="1"/>
</dbReference>
<dbReference type="Gene3D" id="3.40.50.300">
    <property type="entry name" value="P-loop containing nucleotide triphosphate hydrolases"/>
    <property type="match status" value="1"/>
</dbReference>
<keyword evidence="8" id="KW-0963">Cytoplasm</keyword>
<dbReference type="GO" id="GO:0005737">
    <property type="term" value="C:cytoplasm"/>
    <property type="evidence" value="ECO:0007669"/>
    <property type="project" value="UniProtKB-SubCell"/>
</dbReference>
<evidence type="ECO:0000313" key="11">
    <source>
        <dbReference type="Proteomes" id="UP000177268"/>
    </source>
</evidence>
<protein>
    <recommendedName>
        <fullName evidence="8">Cytidylate kinase</fullName>
        <shortName evidence="8">CK</shortName>
        <ecNumber evidence="8">2.7.4.25</ecNumber>
    </recommendedName>
    <alternativeName>
        <fullName evidence="8">Cytidine monophosphate kinase</fullName>
        <shortName evidence="8">CMP kinase</shortName>
    </alternativeName>
</protein>
<proteinExistence type="inferred from homology"/>
<comment type="catalytic activity">
    <reaction evidence="7 8">
        <text>CMP + ATP = CDP + ADP</text>
        <dbReference type="Rhea" id="RHEA:11600"/>
        <dbReference type="ChEBI" id="CHEBI:30616"/>
        <dbReference type="ChEBI" id="CHEBI:58069"/>
        <dbReference type="ChEBI" id="CHEBI:60377"/>
        <dbReference type="ChEBI" id="CHEBI:456216"/>
        <dbReference type="EC" id="2.7.4.25"/>
    </reaction>
</comment>
<evidence type="ECO:0000259" key="9">
    <source>
        <dbReference type="Pfam" id="PF02224"/>
    </source>
</evidence>
<dbReference type="NCBIfam" id="TIGR00017">
    <property type="entry name" value="cmk"/>
    <property type="match status" value="1"/>
</dbReference>
<keyword evidence="4 8" id="KW-0418">Kinase</keyword>
<evidence type="ECO:0000256" key="3">
    <source>
        <dbReference type="ARBA" id="ARBA00022741"/>
    </source>
</evidence>
<evidence type="ECO:0000256" key="7">
    <source>
        <dbReference type="ARBA" id="ARBA00048478"/>
    </source>
</evidence>
<dbReference type="GO" id="GO:0036430">
    <property type="term" value="F:CMP kinase activity"/>
    <property type="evidence" value="ECO:0007669"/>
    <property type="project" value="RHEA"/>
</dbReference>
<organism evidence="10 11">
    <name type="scientific">Candidatus Gottesmanbacteria bacterium RBG_13_45_10</name>
    <dbReference type="NCBI Taxonomy" id="1798370"/>
    <lineage>
        <taxon>Bacteria</taxon>
        <taxon>Candidatus Gottesmaniibacteriota</taxon>
    </lineage>
</organism>
<comment type="subcellular location">
    <subcellularLocation>
        <location evidence="8">Cytoplasm</location>
    </subcellularLocation>
</comment>
<keyword evidence="5 8" id="KW-0067">ATP-binding</keyword>
<dbReference type="EC" id="2.7.4.25" evidence="8"/>
<name>A0A1F5ZHP9_9BACT</name>
<evidence type="ECO:0000256" key="2">
    <source>
        <dbReference type="ARBA" id="ARBA00022679"/>
    </source>
</evidence>
<dbReference type="Proteomes" id="UP000177268">
    <property type="component" value="Unassembled WGS sequence"/>
</dbReference>
<dbReference type="CDD" id="cd02020">
    <property type="entry name" value="CMPK"/>
    <property type="match status" value="1"/>
</dbReference>
<dbReference type="SUPFAM" id="SSF52540">
    <property type="entry name" value="P-loop containing nucleoside triphosphate hydrolases"/>
    <property type="match status" value="1"/>
</dbReference>
<evidence type="ECO:0000256" key="8">
    <source>
        <dbReference type="HAMAP-Rule" id="MF_00238"/>
    </source>
</evidence>
<evidence type="ECO:0000256" key="6">
    <source>
        <dbReference type="ARBA" id="ARBA00047615"/>
    </source>
</evidence>
<dbReference type="AlphaFoldDB" id="A0A1F5ZHP9"/>
<dbReference type="InterPro" id="IPR011994">
    <property type="entry name" value="Cytidylate_kinase_dom"/>
</dbReference>
<evidence type="ECO:0000313" key="10">
    <source>
        <dbReference type="EMBL" id="OGG11854.1"/>
    </source>
</evidence>
<evidence type="ECO:0000256" key="5">
    <source>
        <dbReference type="ARBA" id="ARBA00022840"/>
    </source>
</evidence>